<evidence type="ECO:0000313" key="1">
    <source>
        <dbReference type="EMBL" id="WDE02549.1"/>
    </source>
</evidence>
<evidence type="ECO:0000313" key="2">
    <source>
        <dbReference type="Proteomes" id="UP000032568"/>
    </source>
</evidence>
<accession>A0AAF0C766</accession>
<organism evidence="1 2">
    <name type="scientific">Thalassomonas actiniarum</name>
    <dbReference type="NCBI Taxonomy" id="485447"/>
    <lineage>
        <taxon>Bacteria</taxon>
        <taxon>Pseudomonadati</taxon>
        <taxon>Pseudomonadota</taxon>
        <taxon>Gammaproteobacteria</taxon>
        <taxon>Alteromonadales</taxon>
        <taxon>Colwelliaceae</taxon>
        <taxon>Thalassomonas</taxon>
    </lineage>
</organism>
<sequence>MYRELINILAARVLQEQVKQPWLTIEEILNDAGVCGLSIGAMVEARAAVYYRLGRGLTQPGELKAALGNFIFDYPVFRWSELRFYFQGDPKDAIKALLTAFKYTCRYISEQEEFVWAPMRMWNVTVRHQLARRAKVGSIEYFTYLNYRQKEQANSVCRY</sequence>
<dbReference type="EMBL" id="CP059736">
    <property type="protein sequence ID" value="WDE02549.1"/>
    <property type="molecule type" value="Genomic_DNA"/>
</dbReference>
<reference evidence="1 2" key="2">
    <citation type="journal article" date="2022" name="Mar. Drugs">
        <title>Bioassay-Guided Fractionation Leads to the Detection of Cholic Acid Generated by the Rare Thalassomonas sp.</title>
        <authorList>
            <person name="Pheiffer F."/>
            <person name="Schneider Y.K."/>
            <person name="Hansen E.H."/>
            <person name="Andersen J.H."/>
            <person name="Isaksson J."/>
            <person name="Busche T."/>
            <person name="R C."/>
            <person name="Kalinowski J."/>
            <person name="Zyl L.V."/>
            <person name="Trindade M."/>
        </authorList>
    </citation>
    <scope>NUCLEOTIDE SEQUENCE [LARGE SCALE GENOMIC DNA]</scope>
    <source>
        <strain evidence="1 2">A5K-106</strain>
    </source>
</reference>
<reference evidence="1 2" key="1">
    <citation type="journal article" date="2015" name="Genome Announc.">
        <title>Draft Genome Sequences of Marine Isolates of Thalassomonas viridans and Thalassomonas actiniarum.</title>
        <authorList>
            <person name="Olonade I."/>
            <person name="van Zyl L.J."/>
            <person name="Trindade M."/>
        </authorList>
    </citation>
    <scope>NUCLEOTIDE SEQUENCE [LARGE SCALE GENOMIC DNA]</scope>
    <source>
        <strain evidence="1 2">A5K-106</strain>
    </source>
</reference>
<protein>
    <submittedName>
        <fullName evidence="1">Uncharacterized protein</fullName>
    </submittedName>
</protein>
<keyword evidence="2" id="KW-1185">Reference proteome</keyword>
<dbReference type="RefSeq" id="WP_044832349.1">
    <property type="nucleotide sequence ID" value="NZ_CP059736.1"/>
</dbReference>
<name>A0AAF0C766_9GAMM</name>
<dbReference type="KEGG" id="tact:SG35_029535"/>
<gene>
    <name evidence="1" type="ORF">SG35_029535</name>
</gene>
<dbReference type="Proteomes" id="UP000032568">
    <property type="component" value="Chromosome pTact"/>
</dbReference>
<proteinExistence type="predicted"/>
<dbReference type="AlphaFoldDB" id="A0AAF0C766"/>